<evidence type="ECO:0000256" key="6">
    <source>
        <dbReference type="ARBA" id="ARBA00022801"/>
    </source>
</evidence>
<keyword evidence="3" id="KW-0964">Secreted</keyword>
<dbReference type="InterPro" id="IPR050131">
    <property type="entry name" value="Peptidase_S8_subtilisin-like"/>
</dbReference>
<keyword evidence="5 11" id="KW-0732">Signal</keyword>
<accession>A0A9P6N1N6</accession>
<evidence type="ECO:0000259" key="13">
    <source>
        <dbReference type="Pfam" id="PF02225"/>
    </source>
</evidence>
<dbReference type="Gene3D" id="2.60.40.1710">
    <property type="entry name" value="Subtilisin-like superfamily"/>
    <property type="match status" value="1"/>
</dbReference>
<dbReference type="Proteomes" id="UP000703661">
    <property type="component" value="Unassembled WGS sequence"/>
</dbReference>
<evidence type="ECO:0000256" key="8">
    <source>
        <dbReference type="PIRSR" id="PIRSR615500-1"/>
    </source>
</evidence>
<dbReference type="InterPro" id="IPR010435">
    <property type="entry name" value="C5a/SBT2-like_Fn3"/>
</dbReference>
<feature type="domain" description="C5a peptidase/Subtilisin-like protease SBT2-like Fn3-like" evidence="14">
    <location>
        <begin position="596"/>
        <end position="702"/>
    </location>
</feature>
<feature type="domain" description="PA" evidence="13">
    <location>
        <begin position="355"/>
        <end position="415"/>
    </location>
</feature>
<evidence type="ECO:0000256" key="2">
    <source>
        <dbReference type="ARBA" id="ARBA00022512"/>
    </source>
</evidence>
<feature type="signal peptide" evidence="11">
    <location>
        <begin position="1"/>
        <end position="18"/>
    </location>
</feature>
<dbReference type="PROSITE" id="PS00136">
    <property type="entry name" value="SUBTILASE_ASP"/>
    <property type="match status" value="1"/>
</dbReference>
<evidence type="ECO:0000256" key="7">
    <source>
        <dbReference type="ARBA" id="ARBA00022825"/>
    </source>
</evidence>
<dbReference type="SUPFAM" id="SSF52743">
    <property type="entry name" value="Subtilisin-like"/>
    <property type="match status" value="1"/>
</dbReference>
<dbReference type="PRINTS" id="PR00723">
    <property type="entry name" value="SUBTILISIN"/>
</dbReference>
<comment type="similarity">
    <text evidence="1 9 10">Belongs to the peptidase S8 family.</text>
</comment>
<dbReference type="GO" id="GO:0016020">
    <property type="term" value="C:membrane"/>
    <property type="evidence" value="ECO:0007669"/>
    <property type="project" value="InterPro"/>
</dbReference>
<dbReference type="InterPro" id="IPR015500">
    <property type="entry name" value="Peptidase_S8_subtilisin-rel"/>
</dbReference>
<evidence type="ECO:0000259" key="14">
    <source>
        <dbReference type="Pfam" id="PF06280"/>
    </source>
</evidence>
<evidence type="ECO:0000259" key="12">
    <source>
        <dbReference type="Pfam" id="PF00082"/>
    </source>
</evidence>
<evidence type="ECO:0000256" key="5">
    <source>
        <dbReference type="ARBA" id="ARBA00022729"/>
    </source>
</evidence>
<evidence type="ECO:0000256" key="10">
    <source>
        <dbReference type="RuleBase" id="RU003355"/>
    </source>
</evidence>
<sequence length="861" mass="91352">MKITSIISLIAAATLVSAGKFQAADLRPNADVIPGAFIIEYHDGIDHAKANSILNSKKELSFKVRGKYNLFNGASIQVESGHSGEYLAKIPGIKRVWPVEVYQLPKAKPSNEDLTLPQLTSAHNMTGVDYVQKTFKYTGKGIKVGIIDSGIDYTHPALGGCFGKGCRVRYGWDFVGDDYDKTKVAKQDSDPRDTCNGHGTHVAGIIGADARKVGAPQPFVGVAPGVTFGAYRIFSCAGTGATDIIMLGMELAFNQGMNIINMSLGAGSAYKSNPIAVLADSLAARGLTVVTSAGNDGADGVWSVGNTGLGELSTAVASYDNVAGSYHYFKYAGAEHPYSFSQAWGKALNLPTNATLVPVFEKDGTLSDGCDADSYAGKNVTGKVVLVIGDVTRCKSGGRGAAAKAAGAAGMLIQTLPLGLSNLGGNLDFQMASIEFSAGQELIAGYKKNPASTFTWSSTKKSFRVEGGGRPSDFSSWGLDGELRIKPNIAAPGGNILSTYPLNMGGYAIESGTSMASPYVAGSHALLYSAHKKVLRGQDARQILMNTATPGSFFNHTEYAPVAKQGAGLINVRNAIATQTIFSPDRIELLDSVHFTGKNVEVKIKNVGKHTTVYTLSHETTESAISYRGGNSYPLATPILEADKATVTFSQKKVTVRAGQSVKVKVQFKEPATGKAIEFPFYSGYIVATPQGKASVPVRIPYAGVKGDIAKVPILDTDYGVPVLFVSNKKTGKVGAIEKGHKIDWAVEQPILVTRLGSHTPELSFRLFEAKSGKEVGYLNTQYGPVAASFGRSKNIDTNTNKPAIRTFNWLQGTVYTGINATVPTAVPAGEYKVIVAAQRKLSRGKFPADFEVYEVADVTF</sequence>
<name>A0A9P6N1N6_9FUNG</name>
<dbReference type="PANTHER" id="PTHR43806:SF66">
    <property type="entry name" value="SERIN ENDOPEPTIDASE"/>
    <property type="match status" value="1"/>
</dbReference>
<dbReference type="InterPro" id="IPR023827">
    <property type="entry name" value="Peptidase_S8_Asp-AS"/>
</dbReference>
<evidence type="ECO:0000256" key="1">
    <source>
        <dbReference type="ARBA" id="ARBA00011073"/>
    </source>
</evidence>
<dbReference type="Pfam" id="PF00082">
    <property type="entry name" value="Peptidase_S8"/>
    <property type="match status" value="1"/>
</dbReference>
<evidence type="ECO:0000313" key="15">
    <source>
        <dbReference type="EMBL" id="KAG0021572.1"/>
    </source>
</evidence>
<keyword evidence="2" id="KW-0134">Cell wall</keyword>
<evidence type="ECO:0000256" key="4">
    <source>
        <dbReference type="ARBA" id="ARBA00022670"/>
    </source>
</evidence>
<dbReference type="SUPFAM" id="SSF52025">
    <property type="entry name" value="PA domain"/>
    <property type="match status" value="1"/>
</dbReference>
<evidence type="ECO:0000256" key="3">
    <source>
        <dbReference type="ARBA" id="ARBA00022525"/>
    </source>
</evidence>
<dbReference type="PROSITE" id="PS51892">
    <property type="entry name" value="SUBTILASE"/>
    <property type="match status" value="1"/>
</dbReference>
<organism evidence="15 16">
    <name type="scientific">Entomortierella chlamydospora</name>
    <dbReference type="NCBI Taxonomy" id="101097"/>
    <lineage>
        <taxon>Eukaryota</taxon>
        <taxon>Fungi</taxon>
        <taxon>Fungi incertae sedis</taxon>
        <taxon>Mucoromycota</taxon>
        <taxon>Mortierellomycotina</taxon>
        <taxon>Mortierellomycetes</taxon>
        <taxon>Mortierellales</taxon>
        <taxon>Mortierellaceae</taxon>
        <taxon>Entomortierella</taxon>
    </lineage>
</organism>
<dbReference type="GO" id="GO:0006508">
    <property type="term" value="P:proteolysis"/>
    <property type="evidence" value="ECO:0007669"/>
    <property type="project" value="UniProtKB-KW"/>
</dbReference>
<dbReference type="EMBL" id="JAAAID010000152">
    <property type="protein sequence ID" value="KAG0021572.1"/>
    <property type="molecule type" value="Genomic_DNA"/>
</dbReference>
<feature type="active site" description="Charge relay system" evidence="8 9">
    <location>
        <position position="514"/>
    </location>
</feature>
<dbReference type="Pfam" id="PF06280">
    <property type="entry name" value="fn3_5"/>
    <property type="match status" value="1"/>
</dbReference>
<dbReference type="InterPro" id="IPR000209">
    <property type="entry name" value="Peptidase_S8/S53_dom"/>
</dbReference>
<feature type="chain" id="PRO_5040276818" description="Minor extracellular protease vpr" evidence="11">
    <location>
        <begin position="19"/>
        <end position="861"/>
    </location>
</feature>
<dbReference type="AlphaFoldDB" id="A0A9P6N1N6"/>
<keyword evidence="7 9" id="KW-0720">Serine protease</keyword>
<dbReference type="Gene3D" id="3.40.50.200">
    <property type="entry name" value="Peptidase S8/S53 domain"/>
    <property type="match status" value="1"/>
</dbReference>
<dbReference type="InterPro" id="IPR023828">
    <property type="entry name" value="Peptidase_S8_Ser-AS"/>
</dbReference>
<dbReference type="GO" id="GO:0005615">
    <property type="term" value="C:extracellular space"/>
    <property type="evidence" value="ECO:0007669"/>
    <property type="project" value="TreeGrafter"/>
</dbReference>
<dbReference type="InterPro" id="IPR036852">
    <property type="entry name" value="Peptidase_S8/S53_dom_sf"/>
</dbReference>
<dbReference type="CDD" id="cd07489">
    <property type="entry name" value="Peptidases_S8_5"/>
    <property type="match status" value="1"/>
</dbReference>
<dbReference type="PROSITE" id="PS00137">
    <property type="entry name" value="SUBTILASE_HIS"/>
    <property type="match status" value="1"/>
</dbReference>
<evidence type="ECO:0008006" key="17">
    <source>
        <dbReference type="Google" id="ProtNLM"/>
    </source>
</evidence>
<dbReference type="Pfam" id="PF02225">
    <property type="entry name" value="PA"/>
    <property type="match status" value="1"/>
</dbReference>
<protein>
    <recommendedName>
        <fullName evidence="17">Minor extracellular protease vpr</fullName>
    </recommendedName>
</protein>
<dbReference type="InterPro" id="IPR003137">
    <property type="entry name" value="PA_domain"/>
</dbReference>
<gene>
    <name evidence="15" type="ORF">BGZ80_002147</name>
</gene>
<dbReference type="InterPro" id="IPR022398">
    <property type="entry name" value="Peptidase_S8_His-AS"/>
</dbReference>
<proteinExistence type="inferred from homology"/>
<reference evidence="15" key="1">
    <citation type="journal article" date="2020" name="Fungal Divers.">
        <title>Resolving the Mortierellaceae phylogeny through synthesis of multi-gene phylogenetics and phylogenomics.</title>
        <authorList>
            <person name="Vandepol N."/>
            <person name="Liber J."/>
            <person name="Desiro A."/>
            <person name="Na H."/>
            <person name="Kennedy M."/>
            <person name="Barry K."/>
            <person name="Grigoriev I.V."/>
            <person name="Miller A.N."/>
            <person name="O'Donnell K."/>
            <person name="Stajich J.E."/>
            <person name="Bonito G."/>
        </authorList>
    </citation>
    <scope>NUCLEOTIDE SEQUENCE</scope>
    <source>
        <strain evidence="15">NRRL 2769</strain>
    </source>
</reference>
<dbReference type="Gene3D" id="3.50.30.30">
    <property type="match status" value="1"/>
</dbReference>
<dbReference type="InterPro" id="IPR046450">
    <property type="entry name" value="PA_dom_sf"/>
</dbReference>
<keyword evidence="6 9" id="KW-0378">Hydrolase</keyword>
<keyword evidence="16" id="KW-1185">Reference proteome</keyword>
<dbReference type="PROSITE" id="PS00138">
    <property type="entry name" value="SUBTILASE_SER"/>
    <property type="match status" value="1"/>
</dbReference>
<comment type="caution">
    <text evidence="15">The sequence shown here is derived from an EMBL/GenBank/DDBJ whole genome shotgun (WGS) entry which is preliminary data.</text>
</comment>
<feature type="domain" description="Peptidase S8/S53" evidence="12">
    <location>
        <begin position="139"/>
        <end position="551"/>
    </location>
</feature>
<keyword evidence="4 9" id="KW-0645">Protease</keyword>
<dbReference type="OrthoDB" id="206201at2759"/>
<dbReference type="PANTHER" id="PTHR43806">
    <property type="entry name" value="PEPTIDASE S8"/>
    <property type="match status" value="1"/>
</dbReference>
<feature type="active site" description="Charge relay system" evidence="8 9">
    <location>
        <position position="148"/>
    </location>
</feature>
<evidence type="ECO:0000256" key="11">
    <source>
        <dbReference type="SAM" id="SignalP"/>
    </source>
</evidence>
<dbReference type="GO" id="GO:0004252">
    <property type="term" value="F:serine-type endopeptidase activity"/>
    <property type="evidence" value="ECO:0007669"/>
    <property type="project" value="UniProtKB-UniRule"/>
</dbReference>
<evidence type="ECO:0000256" key="9">
    <source>
        <dbReference type="PROSITE-ProRule" id="PRU01240"/>
    </source>
</evidence>
<feature type="active site" description="Charge relay system" evidence="8 9">
    <location>
        <position position="198"/>
    </location>
</feature>
<evidence type="ECO:0000313" key="16">
    <source>
        <dbReference type="Proteomes" id="UP000703661"/>
    </source>
</evidence>
<dbReference type="InterPro" id="IPR034187">
    <property type="entry name" value="Peptidases_S8_5"/>
</dbReference>